<feature type="compositionally biased region" description="Basic and acidic residues" evidence="1">
    <location>
        <begin position="43"/>
        <end position="66"/>
    </location>
</feature>
<protein>
    <recommendedName>
        <fullName evidence="2">BHLH domain-containing protein</fullName>
    </recommendedName>
</protein>
<gene>
    <name evidence="3" type="ORF">BDK51DRAFT_42719</name>
</gene>
<evidence type="ECO:0000259" key="2">
    <source>
        <dbReference type="PROSITE" id="PS50888"/>
    </source>
</evidence>
<dbReference type="AlphaFoldDB" id="A0A4P9WG48"/>
<feature type="domain" description="BHLH" evidence="2">
    <location>
        <begin position="1"/>
        <end position="32"/>
    </location>
</feature>
<sequence>MQLKLLVPACAKQENLHKLSILQSTIEYIRQLQGAVGEARDVAAERDLHRRRAPSESESRSARSHSDYYPYPHPRPHLLHDTYLYAARSQGLPSPAPSMRETGSDAGSVGARSPSVASACSAANGDGLGMLASARGRVSVGSLLC</sequence>
<dbReference type="PROSITE" id="PS50888">
    <property type="entry name" value="BHLH"/>
    <property type="match status" value="1"/>
</dbReference>
<dbReference type="CDD" id="cd00083">
    <property type="entry name" value="bHLH_SF"/>
    <property type="match status" value="1"/>
</dbReference>
<evidence type="ECO:0000313" key="4">
    <source>
        <dbReference type="Proteomes" id="UP000269721"/>
    </source>
</evidence>
<organism evidence="3 4">
    <name type="scientific">Blyttiomyces helicus</name>
    <dbReference type="NCBI Taxonomy" id="388810"/>
    <lineage>
        <taxon>Eukaryota</taxon>
        <taxon>Fungi</taxon>
        <taxon>Fungi incertae sedis</taxon>
        <taxon>Chytridiomycota</taxon>
        <taxon>Chytridiomycota incertae sedis</taxon>
        <taxon>Chytridiomycetes</taxon>
        <taxon>Chytridiomycetes incertae sedis</taxon>
        <taxon>Blyttiomyces</taxon>
    </lineage>
</organism>
<name>A0A4P9WG48_9FUNG</name>
<dbReference type="Proteomes" id="UP000269721">
    <property type="component" value="Unassembled WGS sequence"/>
</dbReference>
<feature type="region of interest" description="Disordered" evidence="1">
    <location>
        <begin position="43"/>
        <end position="72"/>
    </location>
</feature>
<evidence type="ECO:0000256" key="1">
    <source>
        <dbReference type="SAM" id="MobiDB-lite"/>
    </source>
</evidence>
<feature type="region of interest" description="Disordered" evidence="1">
    <location>
        <begin position="89"/>
        <end position="110"/>
    </location>
</feature>
<dbReference type="GO" id="GO:0046983">
    <property type="term" value="F:protein dimerization activity"/>
    <property type="evidence" value="ECO:0007669"/>
    <property type="project" value="InterPro"/>
</dbReference>
<dbReference type="InterPro" id="IPR036638">
    <property type="entry name" value="HLH_DNA-bd_sf"/>
</dbReference>
<dbReference type="Pfam" id="PF00010">
    <property type="entry name" value="HLH"/>
    <property type="match status" value="1"/>
</dbReference>
<accession>A0A4P9WG48</accession>
<keyword evidence="4" id="KW-1185">Reference proteome</keyword>
<dbReference type="InterPro" id="IPR011598">
    <property type="entry name" value="bHLH_dom"/>
</dbReference>
<reference evidence="4" key="1">
    <citation type="journal article" date="2018" name="Nat. Microbiol.">
        <title>Leveraging single-cell genomics to expand the fungal tree of life.</title>
        <authorList>
            <person name="Ahrendt S.R."/>
            <person name="Quandt C.A."/>
            <person name="Ciobanu D."/>
            <person name="Clum A."/>
            <person name="Salamov A."/>
            <person name="Andreopoulos B."/>
            <person name="Cheng J.F."/>
            <person name="Woyke T."/>
            <person name="Pelin A."/>
            <person name="Henrissat B."/>
            <person name="Reynolds N.K."/>
            <person name="Benny G.L."/>
            <person name="Smith M.E."/>
            <person name="James T.Y."/>
            <person name="Grigoriev I.V."/>
        </authorList>
    </citation>
    <scope>NUCLEOTIDE SEQUENCE [LARGE SCALE GENOMIC DNA]</scope>
</reference>
<dbReference type="SUPFAM" id="SSF47459">
    <property type="entry name" value="HLH, helix-loop-helix DNA-binding domain"/>
    <property type="match status" value="1"/>
</dbReference>
<dbReference type="OrthoDB" id="690068at2759"/>
<dbReference type="Gene3D" id="4.10.280.10">
    <property type="entry name" value="Helix-loop-helix DNA-binding domain"/>
    <property type="match status" value="1"/>
</dbReference>
<dbReference type="EMBL" id="KZ994965">
    <property type="protein sequence ID" value="RKO91654.1"/>
    <property type="molecule type" value="Genomic_DNA"/>
</dbReference>
<evidence type="ECO:0000313" key="3">
    <source>
        <dbReference type="EMBL" id="RKO91654.1"/>
    </source>
</evidence>
<proteinExistence type="predicted"/>